<protein>
    <submittedName>
        <fullName evidence="1">Uncharacterized protein</fullName>
    </submittedName>
</protein>
<dbReference type="AlphaFoldDB" id="A0A2G6Q7H2"/>
<organism evidence="1 2">
    <name type="scientific">Bacillus fungorum</name>
    <dbReference type="NCBI Taxonomy" id="2039284"/>
    <lineage>
        <taxon>Bacteria</taxon>
        <taxon>Bacillati</taxon>
        <taxon>Bacillota</taxon>
        <taxon>Bacilli</taxon>
        <taxon>Bacillales</taxon>
        <taxon>Bacillaceae</taxon>
        <taxon>Bacillus</taxon>
    </lineage>
</organism>
<evidence type="ECO:0000313" key="2">
    <source>
        <dbReference type="Proteomes" id="UP000228484"/>
    </source>
</evidence>
<gene>
    <name evidence="1" type="ORF">CO726_24690</name>
</gene>
<name>A0A2G6Q7H2_9BACI</name>
<accession>A0A2G6Q7H2</accession>
<proteinExistence type="predicted"/>
<dbReference type="Proteomes" id="UP000228484">
    <property type="component" value="Unassembled WGS sequence"/>
</dbReference>
<keyword evidence="2" id="KW-1185">Reference proteome</keyword>
<sequence length="79" mass="9101">MNEMGIKLFLAKAKIGESIIISYHERRNSLSVSGDIVKIGDNSVTVKEYVINDLYRDVEIPFKNIWYHSLECQPVPRSM</sequence>
<evidence type="ECO:0000313" key="1">
    <source>
        <dbReference type="EMBL" id="PIE92767.1"/>
    </source>
</evidence>
<dbReference type="RefSeq" id="WP_099685999.1">
    <property type="nucleotide sequence ID" value="NZ_NWUW01000026.1"/>
</dbReference>
<comment type="caution">
    <text evidence="1">The sequence shown here is derived from an EMBL/GenBank/DDBJ whole genome shotgun (WGS) entry which is preliminary data.</text>
</comment>
<reference evidence="1 2" key="1">
    <citation type="submission" date="2017-09" db="EMBL/GenBank/DDBJ databases">
        <title>Biocontrol bacteria screening and application from spent mushroom substrate.</title>
        <authorList>
            <person name="Sun X."/>
        </authorList>
    </citation>
    <scope>NUCLEOTIDE SEQUENCE [LARGE SCALE GENOMIC DNA]</scope>
    <source>
        <strain evidence="1 2">100374</strain>
    </source>
</reference>
<dbReference type="EMBL" id="NWUW01000026">
    <property type="protein sequence ID" value="PIE92767.1"/>
    <property type="molecule type" value="Genomic_DNA"/>
</dbReference>